<organism evidence="1">
    <name type="scientific">Siphoviridae sp. ctvph17</name>
    <dbReference type="NCBI Taxonomy" id="2825724"/>
    <lineage>
        <taxon>Viruses</taxon>
        <taxon>Duplodnaviria</taxon>
        <taxon>Heunggongvirae</taxon>
        <taxon>Uroviricota</taxon>
        <taxon>Caudoviricetes</taxon>
    </lineage>
</organism>
<proteinExistence type="predicted"/>
<accession>A0A8S5UJH9</accession>
<reference evidence="1" key="1">
    <citation type="journal article" date="2021" name="Proc. Natl. Acad. Sci. U.S.A.">
        <title>A Catalog of Tens of Thousands of Viruses from Human Metagenomes Reveals Hidden Associations with Chronic Diseases.</title>
        <authorList>
            <person name="Tisza M.J."/>
            <person name="Buck C.B."/>
        </authorList>
    </citation>
    <scope>NUCLEOTIDE SEQUENCE</scope>
    <source>
        <strain evidence="1">Ctvph17</strain>
    </source>
</reference>
<evidence type="ECO:0000313" key="1">
    <source>
        <dbReference type="EMBL" id="DAF94645.1"/>
    </source>
</evidence>
<name>A0A8S5UJH9_9CAUD</name>
<protein>
    <submittedName>
        <fullName evidence="1">LAMBDA REPRESSOR (TRIPLE MUTANT)/DNA COMPLEX-DNA COMPLEX, DOUBLE HELIX, TRANSCRIPTION-DNA.1A</fullName>
    </submittedName>
</protein>
<dbReference type="EMBL" id="BK016095">
    <property type="protein sequence ID" value="DAF94645.1"/>
    <property type="molecule type" value="Genomic_DNA"/>
</dbReference>
<sequence length="102" mass="11388">MNSIQWMRKVTNGDDVSTIARKAGTPRRTLYRQVERGELSVDNVLLIAKAYKVNPIHALVKLGFIDAYWTNTLSTEAVLNAASEDALCAEILRRLKLGPNTM</sequence>